<proteinExistence type="predicted"/>
<name>A0A1G7HXJ3_9ACTN</name>
<evidence type="ECO:0000313" key="3">
    <source>
        <dbReference type="EMBL" id="SDF04966.1"/>
    </source>
</evidence>
<accession>A0A1G7HXJ3</accession>
<gene>
    <name evidence="3" type="ORF">SAMN05216260_105342</name>
</gene>
<dbReference type="Proteomes" id="UP000198614">
    <property type="component" value="Unassembled WGS sequence"/>
</dbReference>
<feature type="compositionally biased region" description="Low complexity" evidence="1">
    <location>
        <begin position="289"/>
        <end position="304"/>
    </location>
</feature>
<evidence type="ECO:0000259" key="2">
    <source>
        <dbReference type="PROSITE" id="PS50943"/>
    </source>
</evidence>
<dbReference type="Gene3D" id="1.10.260.40">
    <property type="entry name" value="lambda repressor-like DNA-binding domains"/>
    <property type="match status" value="1"/>
</dbReference>
<dbReference type="PROSITE" id="PS50943">
    <property type="entry name" value="HTH_CROC1"/>
    <property type="match status" value="1"/>
</dbReference>
<dbReference type="PANTHER" id="PTHR35010">
    <property type="entry name" value="BLL4672 PROTEIN-RELATED"/>
    <property type="match status" value="1"/>
</dbReference>
<dbReference type="InterPro" id="IPR001387">
    <property type="entry name" value="Cro/C1-type_HTH"/>
</dbReference>
<reference evidence="3 4" key="1">
    <citation type="submission" date="2016-10" db="EMBL/GenBank/DDBJ databases">
        <authorList>
            <person name="de Groot N.N."/>
        </authorList>
    </citation>
    <scope>NUCLEOTIDE SEQUENCE [LARGE SCALE GENOMIC DNA]</scope>
    <source>
        <strain evidence="3 4">CGMCC 4.1859</strain>
    </source>
</reference>
<sequence>MARTRRYRVGMGGTKDEESGNRLGAYLRARRELVTPEQAGLPPGGTRRVPGLRREEVALLAGISPDYYLRLERGRDRNPSSQVLESLARVLRLDEVERTYLLGLTAARPRAARPRRPERVPARVHELLAHLPIPAFVEGRAFDVLASNPMAVALSPRLRPGENRLRSLLLDPEERAFQRDWEKATAGIVAALRTTVGDDTDNPRFVELVGELALSSRRFRTLWARHDVRTLEGGTVTVDHPTVGELRLHRDKLPVGGVLLVLYYPDKDSDSDEKLRLLASLSATRTPRAAEAGPADAESAGPTP</sequence>
<dbReference type="CDD" id="cd00093">
    <property type="entry name" value="HTH_XRE"/>
    <property type="match status" value="1"/>
</dbReference>
<feature type="domain" description="HTH cro/C1-type" evidence="2">
    <location>
        <begin position="51"/>
        <end position="98"/>
    </location>
</feature>
<feature type="region of interest" description="Disordered" evidence="1">
    <location>
        <begin position="283"/>
        <end position="304"/>
    </location>
</feature>
<dbReference type="AlphaFoldDB" id="A0A1G7HXJ3"/>
<evidence type="ECO:0000256" key="1">
    <source>
        <dbReference type="SAM" id="MobiDB-lite"/>
    </source>
</evidence>
<dbReference type="SUPFAM" id="SSF47413">
    <property type="entry name" value="lambda repressor-like DNA-binding domains"/>
    <property type="match status" value="1"/>
</dbReference>
<dbReference type="EMBL" id="FNAX01000005">
    <property type="protein sequence ID" value="SDF04966.1"/>
    <property type="molecule type" value="Genomic_DNA"/>
</dbReference>
<dbReference type="GO" id="GO:0003677">
    <property type="term" value="F:DNA binding"/>
    <property type="evidence" value="ECO:0007669"/>
    <property type="project" value="InterPro"/>
</dbReference>
<dbReference type="PANTHER" id="PTHR35010:SF2">
    <property type="entry name" value="BLL4672 PROTEIN"/>
    <property type="match status" value="1"/>
</dbReference>
<dbReference type="Pfam" id="PF17765">
    <property type="entry name" value="MLTR_LBD"/>
    <property type="match status" value="1"/>
</dbReference>
<dbReference type="Pfam" id="PF13560">
    <property type="entry name" value="HTH_31"/>
    <property type="match status" value="1"/>
</dbReference>
<evidence type="ECO:0000313" key="4">
    <source>
        <dbReference type="Proteomes" id="UP000198614"/>
    </source>
</evidence>
<dbReference type="Gene3D" id="3.30.450.180">
    <property type="match status" value="1"/>
</dbReference>
<dbReference type="InterPro" id="IPR041413">
    <property type="entry name" value="MLTR_LBD"/>
</dbReference>
<organism evidence="3 4">
    <name type="scientific">Streptomyces griseoaurantiacus</name>
    <dbReference type="NCBI Taxonomy" id="68213"/>
    <lineage>
        <taxon>Bacteria</taxon>
        <taxon>Bacillati</taxon>
        <taxon>Actinomycetota</taxon>
        <taxon>Actinomycetes</taxon>
        <taxon>Kitasatosporales</taxon>
        <taxon>Streptomycetaceae</taxon>
        <taxon>Streptomyces</taxon>
        <taxon>Streptomyces aurantiacus group</taxon>
    </lineage>
</organism>
<protein>
    <submittedName>
        <fullName evidence="3">Helix-turn-helix domain-containing protein</fullName>
    </submittedName>
</protein>
<dbReference type="InterPro" id="IPR010982">
    <property type="entry name" value="Lambda_DNA-bd_dom_sf"/>
</dbReference>
<dbReference type="SMART" id="SM00530">
    <property type="entry name" value="HTH_XRE"/>
    <property type="match status" value="1"/>
</dbReference>